<dbReference type="PANTHER" id="PTHR30437:SF5">
    <property type="entry name" value="REGULATOR OF NUCLEOSIDE DIPHOSPHATE KINASE"/>
    <property type="match status" value="1"/>
</dbReference>
<dbReference type="InterPro" id="IPR036953">
    <property type="entry name" value="GreA/GreB_C_sf"/>
</dbReference>
<dbReference type="GO" id="GO:0070063">
    <property type="term" value="F:RNA polymerase binding"/>
    <property type="evidence" value="ECO:0007669"/>
    <property type="project" value="InterPro"/>
</dbReference>
<dbReference type="GO" id="GO:0006354">
    <property type="term" value="P:DNA-templated transcription elongation"/>
    <property type="evidence" value="ECO:0007669"/>
    <property type="project" value="TreeGrafter"/>
</dbReference>
<organism evidence="3 4">
    <name type="scientific">Horticoccus luteus</name>
    <dbReference type="NCBI Taxonomy" id="2862869"/>
    <lineage>
        <taxon>Bacteria</taxon>
        <taxon>Pseudomonadati</taxon>
        <taxon>Verrucomicrobiota</taxon>
        <taxon>Opitutia</taxon>
        <taxon>Opitutales</taxon>
        <taxon>Opitutaceae</taxon>
        <taxon>Horticoccus</taxon>
    </lineage>
</organism>
<dbReference type="KEGG" id="ole:K0B96_11850"/>
<dbReference type="InterPro" id="IPR023459">
    <property type="entry name" value="Tscrpt_elong_fac_GreA/B_fam"/>
</dbReference>
<name>A0A8F9TUG7_9BACT</name>
<sequence>MNNHAPIYLTREDYAKLRLLLKLAPRSKPNGAYQKLHAELDRAAIVDVSALPSQSVTMGSRVTFEDRATGEIEQYTLVFPEQADVDQNRLSVLAPIGTALLGYSEGDEVHWDTPGGRRHILIREVTQPAAVADPVLAGAQFG</sequence>
<accession>A0A8F9TUG7</accession>
<dbReference type="GO" id="GO:0032784">
    <property type="term" value="P:regulation of DNA-templated transcription elongation"/>
    <property type="evidence" value="ECO:0007669"/>
    <property type="project" value="InterPro"/>
</dbReference>
<dbReference type="NCBIfam" id="NF004396">
    <property type="entry name" value="PRK05753.1"/>
    <property type="match status" value="1"/>
</dbReference>
<evidence type="ECO:0000259" key="2">
    <source>
        <dbReference type="Pfam" id="PF14760"/>
    </source>
</evidence>
<dbReference type="Pfam" id="PF01272">
    <property type="entry name" value="GreA_GreB"/>
    <property type="match status" value="1"/>
</dbReference>
<dbReference type="GO" id="GO:0003677">
    <property type="term" value="F:DNA binding"/>
    <property type="evidence" value="ECO:0007669"/>
    <property type="project" value="InterPro"/>
</dbReference>
<dbReference type="Proteomes" id="UP000825051">
    <property type="component" value="Chromosome"/>
</dbReference>
<protein>
    <submittedName>
        <fullName evidence="3">Nucleoside diphosphate kinase regulator</fullName>
    </submittedName>
</protein>
<dbReference type="RefSeq" id="WP_220161107.1">
    <property type="nucleotide sequence ID" value="NZ_CP080507.1"/>
</dbReference>
<dbReference type="AlphaFoldDB" id="A0A8F9TUG7"/>
<keyword evidence="3" id="KW-0418">Kinase</keyword>
<dbReference type="SUPFAM" id="SSF54534">
    <property type="entry name" value="FKBP-like"/>
    <property type="match status" value="1"/>
</dbReference>
<evidence type="ECO:0000313" key="3">
    <source>
        <dbReference type="EMBL" id="QYM78003.1"/>
    </source>
</evidence>
<dbReference type="InterPro" id="IPR001437">
    <property type="entry name" value="Tscrpt_elong_fac_GreA/B_C"/>
</dbReference>
<dbReference type="Gene3D" id="3.10.50.30">
    <property type="entry name" value="Transcription elongation factor, GreA/GreB, C-terminal domain"/>
    <property type="match status" value="1"/>
</dbReference>
<proteinExistence type="predicted"/>
<feature type="domain" description="Regulator of nucleoside diphosphate kinase N-terminal" evidence="2">
    <location>
        <begin position="6"/>
        <end position="46"/>
    </location>
</feature>
<evidence type="ECO:0000259" key="1">
    <source>
        <dbReference type="Pfam" id="PF01272"/>
    </source>
</evidence>
<keyword evidence="3" id="KW-0808">Transferase</keyword>
<evidence type="ECO:0000313" key="4">
    <source>
        <dbReference type="Proteomes" id="UP000825051"/>
    </source>
</evidence>
<dbReference type="PANTHER" id="PTHR30437">
    <property type="entry name" value="TRANSCRIPTION ELONGATION FACTOR GREA"/>
    <property type="match status" value="1"/>
</dbReference>
<dbReference type="InterPro" id="IPR029462">
    <property type="entry name" value="Rnk_N"/>
</dbReference>
<dbReference type="EMBL" id="CP080507">
    <property type="protein sequence ID" value="QYM78003.1"/>
    <property type="molecule type" value="Genomic_DNA"/>
</dbReference>
<feature type="domain" description="Transcription elongation factor GreA/GreB C-terminal" evidence="1">
    <location>
        <begin position="52"/>
        <end position="126"/>
    </location>
</feature>
<gene>
    <name evidence="3" type="primary">rnk</name>
    <name evidence="3" type="ORF">K0B96_11850</name>
</gene>
<keyword evidence="4" id="KW-1185">Reference proteome</keyword>
<dbReference type="PIRSF" id="PIRSF006092">
    <property type="entry name" value="GreA_GreB"/>
    <property type="match status" value="1"/>
</dbReference>
<dbReference type="Pfam" id="PF14760">
    <property type="entry name" value="Rnk_N"/>
    <property type="match status" value="1"/>
</dbReference>
<dbReference type="GO" id="GO:0016301">
    <property type="term" value="F:kinase activity"/>
    <property type="evidence" value="ECO:0007669"/>
    <property type="project" value="UniProtKB-KW"/>
</dbReference>
<reference evidence="3" key="1">
    <citation type="submission" date="2021-08" db="EMBL/GenBank/DDBJ databases">
        <title>Genome of a novel bacterium of the phylum Verrucomicrobia, Oleiharenicola sp. KSB-15.</title>
        <authorList>
            <person name="Chung J.-H."/>
            <person name="Ahn J.-H."/>
            <person name="Yoon Y."/>
            <person name="Kim D.-Y."/>
            <person name="An S.-H."/>
            <person name="Park I."/>
            <person name="Yeon J."/>
        </authorList>
    </citation>
    <scope>NUCLEOTIDE SEQUENCE</scope>
    <source>
        <strain evidence="3">KSB-15</strain>
    </source>
</reference>